<evidence type="ECO:0000313" key="2">
    <source>
        <dbReference type="EMBL" id="CAK9098978.1"/>
    </source>
</evidence>
<evidence type="ECO:0000256" key="1">
    <source>
        <dbReference type="SAM" id="MobiDB-lite"/>
    </source>
</evidence>
<gene>
    <name evidence="2" type="ORF">SCF082_LOCUS46378</name>
    <name evidence="3" type="ORF">SCF082_LOCUS46401</name>
</gene>
<feature type="region of interest" description="Disordered" evidence="1">
    <location>
        <begin position="272"/>
        <end position="293"/>
    </location>
</feature>
<sequence>MPGLWLGHDALEAPRIGAVQMAHASRLHPSSFQELPGTAGPELPGMGPGLPGMGPGLPGMPGMAGDDNPKPDLDCKCFRYQKETLEDVNKLQHNVNFIRKLFEPSDITQEMLDGAKEKIVKKKEMGDDEAQSIETESFWYAKFPKEIAQVAKSGLKVKIKRGEEEMNACLKSYPDDISQRNSLGKKTRALWELCPPPGKKKVPDEDPLPCGGREKLRDPKYKWKPGDVMEFLGSCRSSLAMRHPKMTDHDEDDDERFQLAVRDMTKAHRKKLAEEAAKEAAAKAEEAAKEAAQ</sequence>
<keyword evidence="4" id="KW-1185">Reference proteome</keyword>
<feature type="region of interest" description="Disordered" evidence="1">
    <location>
        <begin position="31"/>
        <end position="68"/>
    </location>
</feature>
<reference evidence="2 4" key="1">
    <citation type="submission" date="2024-02" db="EMBL/GenBank/DDBJ databases">
        <authorList>
            <person name="Chen Y."/>
            <person name="Shah S."/>
            <person name="Dougan E. K."/>
            <person name="Thang M."/>
            <person name="Chan C."/>
        </authorList>
    </citation>
    <scope>NUCLEOTIDE SEQUENCE [LARGE SCALE GENOMIC DNA]</scope>
</reference>
<evidence type="ECO:0000313" key="4">
    <source>
        <dbReference type="Proteomes" id="UP001642464"/>
    </source>
</evidence>
<name>A0ABP0RGZ2_9DINO</name>
<protein>
    <submittedName>
        <fullName evidence="2">Uncharacterized protein</fullName>
    </submittedName>
</protein>
<comment type="caution">
    <text evidence="2">The sequence shown here is derived from an EMBL/GenBank/DDBJ whole genome shotgun (WGS) entry which is preliminary data.</text>
</comment>
<feature type="compositionally biased region" description="Gly residues" evidence="1">
    <location>
        <begin position="46"/>
        <end position="59"/>
    </location>
</feature>
<organism evidence="2 4">
    <name type="scientific">Durusdinium trenchii</name>
    <dbReference type="NCBI Taxonomy" id="1381693"/>
    <lineage>
        <taxon>Eukaryota</taxon>
        <taxon>Sar</taxon>
        <taxon>Alveolata</taxon>
        <taxon>Dinophyceae</taxon>
        <taxon>Suessiales</taxon>
        <taxon>Symbiodiniaceae</taxon>
        <taxon>Durusdinium</taxon>
    </lineage>
</organism>
<dbReference type="Proteomes" id="UP001642464">
    <property type="component" value="Unassembled WGS sequence"/>
</dbReference>
<evidence type="ECO:0000313" key="3">
    <source>
        <dbReference type="EMBL" id="CAK9099040.1"/>
    </source>
</evidence>
<dbReference type="EMBL" id="CAXAMM010041352">
    <property type="protein sequence ID" value="CAK9098978.1"/>
    <property type="molecule type" value="Genomic_DNA"/>
</dbReference>
<accession>A0ABP0RGZ2</accession>
<proteinExistence type="predicted"/>
<dbReference type="EMBL" id="CAXAMM010041363">
    <property type="protein sequence ID" value="CAK9099040.1"/>
    <property type="molecule type" value="Genomic_DNA"/>
</dbReference>